<dbReference type="Proteomes" id="UP000697127">
    <property type="component" value="Unassembled WGS sequence"/>
</dbReference>
<name>A0A9P6WK33_9ASCO</name>
<proteinExistence type="predicted"/>
<dbReference type="Gene3D" id="1.10.287.110">
    <property type="entry name" value="DnaJ domain"/>
    <property type="match status" value="1"/>
</dbReference>
<reference evidence="1" key="1">
    <citation type="submission" date="2020-11" db="EMBL/GenBank/DDBJ databases">
        <title>Kefir isolates.</title>
        <authorList>
            <person name="Marcisauskas S."/>
            <person name="Kim Y."/>
            <person name="Blasche S."/>
        </authorList>
    </citation>
    <scope>NUCLEOTIDE SEQUENCE</scope>
    <source>
        <strain evidence="1">Olga-1</strain>
    </source>
</reference>
<organism evidence="1 2">
    <name type="scientific">Pichia californica</name>
    <dbReference type="NCBI Taxonomy" id="460514"/>
    <lineage>
        <taxon>Eukaryota</taxon>
        <taxon>Fungi</taxon>
        <taxon>Dikarya</taxon>
        <taxon>Ascomycota</taxon>
        <taxon>Saccharomycotina</taxon>
        <taxon>Pichiomycetes</taxon>
        <taxon>Pichiales</taxon>
        <taxon>Pichiaceae</taxon>
        <taxon>Pichia</taxon>
    </lineage>
</organism>
<dbReference type="EMBL" id="PUHW01000154">
    <property type="protein sequence ID" value="KAG0688407.1"/>
    <property type="molecule type" value="Genomic_DNA"/>
</dbReference>
<keyword evidence="2" id="KW-1185">Reference proteome</keyword>
<accession>A0A9P6WK33</accession>
<evidence type="ECO:0000313" key="2">
    <source>
        <dbReference type="Proteomes" id="UP000697127"/>
    </source>
</evidence>
<gene>
    <name evidence="1" type="ORF">C6P40_001016</name>
</gene>
<dbReference type="InterPro" id="IPR036869">
    <property type="entry name" value="J_dom_sf"/>
</dbReference>
<sequence length="228" mass="26452">MGTPLKTAPSLITEIDTEKEIHIAVEEEEEESTKSILEPNKSKKLKFKKKSVHDVSNPIEERYINKSLTEPELNVHFSKTSKRPSKVLSYGSDKDGYSFIAFKDDDIPKKEVSIESDIEDDHSIEFDSNFDDNTKITFTKYISVWSEIESGVLYDMFPLPVKSDLITDINNSNILDFLKTKEIIKKERLRWHPDKMKAVLDNIHMWDPENEKVVTEVFQTINSLYETM</sequence>
<evidence type="ECO:0000313" key="1">
    <source>
        <dbReference type="EMBL" id="KAG0688407.1"/>
    </source>
</evidence>
<protein>
    <submittedName>
        <fullName evidence="1">Uncharacterized protein</fullName>
    </submittedName>
</protein>
<comment type="caution">
    <text evidence="1">The sequence shown here is derived from an EMBL/GenBank/DDBJ whole genome shotgun (WGS) entry which is preliminary data.</text>
</comment>
<dbReference type="AlphaFoldDB" id="A0A9P6WK33"/>